<evidence type="ECO:0000313" key="4">
    <source>
        <dbReference type="EMBL" id="OXE29944.1"/>
    </source>
</evidence>
<sequence>MSFDRNLCKVLVADDSRLVTSSVTAILRQLDLSDIYYAYKPFEVINLCKQMHFDLVICDYNFQTQLNGFQLLEELKHAQILPAHTTFVFLTGEND</sequence>
<dbReference type="PANTHER" id="PTHR44591:SF3">
    <property type="entry name" value="RESPONSE REGULATORY DOMAIN-CONTAINING PROTEIN"/>
    <property type="match status" value="1"/>
</dbReference>
<dbReference type="PROSITE" id="PS50110">
    <property type="entry name" value="RESPONSE_REGULATORY"/>
    <property type="match status" value="1"/>
</dbReference>
<dbReference type="AlphaFoldDB" id="A0A227J6C5"/>
<keyword evidence="1 2" id="KW-0597">Phosphoprotein</keyword>
<feature type="domain" description="Response regulatory" evidence="3">
    <location>
        <begin position="9"/>
        <end position="95"/>
    </location>
</feature>
<evidence type="ECO:0000313" key="5">
    <source>
        <dbReference type="Proteomes" id="UP000214596"/>
    </source>
</evidence>
<evidence type="ECO:0000256" key="1">
    <source>
        <dbReference type="ARBA" id="ARBA00022553"/>
    </source>
</evidence>
<accession>A0A227J6C5</accession>
<dbReference type="SUPFAM" id="SSF52172">
    <property type="entry name" value="CheY-like"/>
    <property type="match status" value="1"/>
</dbReference>
<dbReference type="InterPro" id="IPR050595">
    <property type="entry name" value="Bact_response_regulator"/>
</dbReference>
<reference evidence="4 5" key="1">
    <citation type="journal article" date="2017" name="Appl. Environ. Microbiol.">
        <title>Parallel evolution of two clades of a major Atlantic endemic Vibrio parahaemolyticus pathogen lineage by independent acquisition of related pathogenicity islands.</title>
        <authorList>
            <person name="Xu F."/>
            <person name="Gonzalez-Escalona N."/>
            <person name="Drees K.P."/>
            <person name="Sebra R.P."/>
            <person name="Cooper V.S."/>
            <person name="Jones S.H."/>
            <person name="Whistler C.A."/>
        </authorList>
    </citation>
    <scope>NUCLEOTIDE SEQUENCE [LARGE SCALE GENOMIC DNA]</scope>
    <source>
        <strain evidence="4 5">MAVP-3</strain>
    </source>
</reference>
<gene>
    <name evidence="4" type="ORF">CA163_25935</name>
</gene>
<dbReference type="PANTHER" id="PTHR44591">
    <property type="entry name" value="STRESS RESPONSE REGULATOR PROTEIN 1"/>
    <property type="match status" value="1"/>
</dbReference>
<evidence type="ECO:0000256" key="2">
    <source>
        <dbReference type="PROSITE-ProRule" id="PRU00169"/>
    </source>
</evidence>
<name>A0A227J6C5_VIBPH</name>
<dbReference type="GO" id="GO:0000160">
    <property type="term" value="P:phosphorelay signal transduction system"/>
    <property type="evidence" value="ECO:0007669"/>
    <property type="project" value="InterPro"/>
</dbReference>
<feature type="modified residue" description="4-aspartylphosphate" evidence="2">
    <location>
        <position position="59"/>
    </location>
</feature>
<feature type="non-terminal residue" evidence="4">
    <location>
        <position position="95"/>
    </location>
</feature>
<proteinExistence type="predicted"/>
<dbReference type="InterPro" id="IPR011006">
    <property type="entry name" value="CheY-like_superfamily"/>
</dbReference>
<dbReference type="EMBL" id="NIXT01002718">
    <property type="protein sequence ID" value="OXE29944.1"/>
    <property type="molecule type" value="Genomic_DNA"/>
</dbReference>
<protein>
    <recommendedName>
        <fullName evidence="3">Response regulatory domain-containing protein</fullName>
    </recommendedName>
</protein>
<dbReference type="Pfam" id="PF00072">
    <property type="entry name" value="Response_reg"/>
    <property type="match status" value="1"/>
</dbReference>
<dbReference type="Proteomes" id="UP000214596">
    <property type="component" value="Unassembled WGS sequence"/>
</dbReference>
<evidence type="ECO:0000259" key="3">
    <source>
        <dbReference type="PROSITE" id="PS50110"/>
    </source>
</evidence>
<dbReference type="InterPro" id="IPR001789">
    <property type="entry name" value="Sig_transdc_resp-reg_receiver"/>
</dbReference>
<comment type="caution">
    <text evidence="4">The sequence shown here is derived from an EMBL/GenBank/DDBJ whole genome shotgun (WGS) entry which is preliminary data.</text>
</comment>
<organism evidence="4 5">
    <name type="scientific">Vibrio parahaemolyticus</name>
    <dbReference type="NCBI Taxonomy" id="670"/>
    <lineage>
        <taxon>Bacteria</taxon>
        <taxon>Pseudomonadati</taxon>
        <taxon>Pseudomonadota</taxon>
        <taxon>Gammaproteobacteria</taxon>
        <taxon>Vibrionales</taxon>
        <taxon>Vibrionaceae</taxon>
        <taxon>Vibrio</taxon>
    </lineage>
</organism>
<dbReference type="Gene3D" id="3.40.50.2300">
    <property type="match status" value="1"/>
</dbReference>